<evidence type="ECO:0000256" key="7">
    <source>
        <dbReference type="ARBA" id="ARBA00022989"/>
    </source>
</evidence>
<feature type="region of interest" description="Disordered" evidence="12">
    <location>
        <begin position="146"/>
        <end position="165"/>
    </location>
</feature>
<organism evidence="13 14">
    <name type="scientific">Sulfoacidibacillus ferrooxidans</name>
    <dbReference type="NCBI Taxonomy" id="2005001"/>
    <lineage>
        <taxon>Bacteria</taxon>
        <taxon>Bacillati</taxon>
        <taxon>Bacillota</taxon>
        <taxon>Bacilli</taxon>
        <taxon>Bacillales</taxon>
        <taxon>Alicyclobacillaceae</taxon>
        <taxon>Sulfoacidibacillus</taxon>
    </lineage>
</organism>
<keyword evidence="8 9" id="KW-0472">Membrane</keyword>
<evidence type="ECO:0000256" key="2">
    <source>
        <dbReference type="ARBA" id="ARBA00022475"/>
    </source>
</evidence>
<dbReference type="PRINTS" id="PR00781">
    <property type="entry name" value="LIPOSIGPTASE"/>
</dbReference>
<feature type="active site" evidence="9">
    <location>
        <position position="110"/>
    </location>
</feature>
<dbReference type="EC" id="3.4.23.36" evidence="9"/>
<evidence type="ECO:0000256" key="8">
    <source>
        <dbReference type="ARBA" id="ARBA00023136"/>
    </source>
</evidence>
<dbReference type="NCBIfam" id="TIGR00077">
    <property type="entry name" value="lspA"/>
    <property type="match status" value="1"/>
</dbReference>
<dbReference type="PANTHER" id="PTHR33695">
    <property type="entry name" value="LIPOPROTEIN SIGNAL PEPTIDASE"/>
    <property type="match status" value="1"/>
</dbReference>
<sequence length="165" mass="18473">MVYVIAFLVAVIDQSIKWVISTHMAVNSSISIWPGVLELLYVQNRGAAFSILLNQTPLLIVVALIVIGVIIYVDRRYAKGNMRLQIALGLLLGGAIGNLIDRIRLGYVIDYVYFEAIHYPVFNFADSCIVVSVIYLVFRAWRSRDQEGSTHPDGRAQEGNHGKHQ</sequence>
<evidence type="ECO:0000256" key="11">
    <source>
        <dbReference type="RuleBase" id="RU004181"/>
    </source>
</evidence>
<evidence type="ECO:0000256" key="6">
    <source>
        <dbReference type="ARBA" id="ARBA00022801"/>
    </source>
</evidence>
<keyword evidence="14" id="KW-1185">Reference proteome</keyword>
<comment type="caution">
    <text evidence="13">The sequence shown here is derived from an EMBL/GenBank/DDBJ whole genome shotgun (WGS) entry which is preliminary data.</text>
</comment>
<comment type="pathway">
    <text evidence="9">Protein modification; lipoprotein biosynthesis (signal peptide cleavage).</text>
</comment>
<feature type="transmembrane region" description="Helical" evidence="9">
    <location>
        <begin position="84"/>
        <end position="100"/>
    </location>
</feature>
<feature type="transmembrane region" description="Helical" evidence="9">
    <location>
        <begin position="120"/>
        <end position="138"/>
    </location>
</feature>
<protein>
    <recommendedName>
        <fullName evidence="9">Lipoprotein signal peptidase</fullName>
        <ecNumber evidence="9">3.4.23.36</ecNumber>
    </recommendedName>
    <alternativeName>
        <fullName evidence="9">Prolipoprotein signal peptidase</fullName>
    </alternativeName>
    <alternativeName>
        <fullName evidence="9">Signal peptidase II</fullName>
        <shortName evidence="9">SPase II</shortName>
    </alternativeName>
</protein>
<reference evidence="13" key="1">
    <citation type="submission" date="2022-03" db="EMBL/GenBank/DDBJ databases">
        <title>Draft Genome Sequence of Firmicute Strain S0AB, a Heterotrophic Iron/Sulfur-Oxidizing Extreme Acidophile.</title>
        <authorList>
            <person name="Vergara E."/>
            <person name="Pakostova E."/>
            <person name="Johnson D.B."/>
            <person name="Holmes D.S."/>
        </authorList>
    </citation>
    <scope>NUCLEOTIDE SEQUENCE</scope>
    <source>
        <strain evidence="13">S0AB</strain>
    </source>
</reference>
<evidence type="ECO:0000256" key="4">
    <source>
        <dbReference type="ARBA" id="ARBA00022692"/>
    </source>
</evidence>
<dbReference type="Pfam" id="PF01252">
    <property type="entry name" value="Peptidase_A8"/>
    <property type="match status" value="1"/>
</dbReference>
<evidence type="ECO:0000256" key="9">
    <source>
        <dbReference type="HAMAP-Rule" id="MF_00161"/>
    </source>
</evidence>
<evidence type="ECO:0000256" key="1">
    <source>
        <dbReference type="ARBA" id="ARBA00006139"/>
    </source>
</evidence>
<dbReference type="AlphaFoldDB" id="A0A9X2ACI6"/>
<keyword evidence="4 9" id="KW-0812">Transmembrane</keyword>
<dbReference type="GO" id="GO:0004190">
    <property type="term" value="F:aspartic-type endopeptidase activity"/>
    <property type="evidence" value="ECO:0007669"/>
    <property type="project" value="UniProtKB-UniRule"/>
</dbReference>
<dbReference type="GO" id="GO:0006508">
    <property type="term" value="P:proteolysis"/>
    <property type="evidence" value="ECO:0007669"/>
    <property type="project" value="UniProtKB-KW"/>
</dbReference>
<evidence type="ECO:0000256" key="5">
    <source>
        <dbReference type="ARBA" id="ARBA00022750"/>
    </source>
</evidence>
<dbReference type="InterPro" id="IPR001872">
    <property type="entry name" value="Peptidase_A8"/>
</dbReference>
<dbReference type="GO" id="GO:0005886">
    <property type="term" value="C:plasma membrane"/>
    <property type="evidence" value="ECO:0007669"/>
    <property type="project" value="UniProtKB-SubCell"/>
</dbReference>
<keyword evidence="2 9" id="KW-1003">Cell membrane</keyword>
<dbReference type="PROSITE" id="PS00855">
    <property type="entry name" value="SPASE_II"/>
    <property type="match status" value="1"/>
</dbReference>
<keyword evidence="13" id="KW-0449">Lipoprotein</keyword>
<evidence type="ECO:0000256" key="3">
    <source>
        <dbReference type="ARBA" id="ARBA00022670"/>
    </source>
</evidence>
<dbReference type="PANTHER" id="PTHR33695:SF1">
    <property type="entry name" value="LIPOPROTEIN SIGNAL PEPTIDASE"/>
    <property type="match status" value="1"/>
</dbReference>
<name>A0A9X2ACI6_9BACL</name>
<comment type="function">
    <text evidence="9 10">This protein specifically catalyzes the removal of signal peptides from prolipoproteins.</text>
</comment>
<keyword evidence="6 9" id="KW-0378">Hydrolase</keyword>
<proteinExistence type="inferred from homology"/>
<feature type="transmembrane region" description="Helical" evidence="9">
    <location>
        <begin position="47"/>
        <end position="72"/>
    </location>
</feature>
<comment type="similarity">
    <text evidence="1 9 11">Belongs to the peptidase A8 family.</text>
</comment>
<keyword evidence="7 9" id="KW-1133">Transmembrane helix</keyword>
<keyword evidence="5 9" id="KW-0064">Aspartyl protease</keyword>
<comment type="catalytic activity">
    <reaction evidence="9 10">
        <text>Release of signal peptides from bacterial membrane prolipoproteins. Hydrolyzes -Xaa-Yaa-Zaa-|-(S,diacylglyceryl)Cys-, in which Xaa is hydrophobic (preferably Leu), and Yaa (Ala or Ser) and Zaa (Gly or Ala) have small, neutral side chains.</text>
        <dbReference type="EC" id="3.4.23.36"/>
    </reaction>
</comment>
<comment type="subcellular location">
    <subcellularLocation>
        <location evidence="9">Cell membrane</location>
        <topology evidence="9">Multi-pass membrane protein</topology>
    </subcellularLocation>
</comment>
<dbReference type="HAMAP" id="MF_00161">
    <property type="entry name" value="LspA"/>
    <property type="match status" value="1"/>
</dbReference>
<dbReference type="Proteomes" id="UP001139263">
    <property type="component" value="Unassembled WGS sequence"/>
</dbReference>
<gene>
    <name evidence="9 13" type="primary">lspA</name>
    <name evidence="13" type="ORF">MM817_02488</name>
</gene>
<comment type="caution">
    <text evidence="9">Lacks conserved residue(s) required for the propagation of feature annotation.</text>
</comment>
<dbReference type="EMBL" id="JALBUF010000009">
    <property type="protein sequence ID" value="MCI0184193.1"/>
    <property type="molecule type" value="Genomic_DNA"/>
</dbReference>
<evidence type="ECO:0000313" key="14">
    <source>
        <dbReference type="Proteomes" id="UP001139263"/>
    </source>
</evidence>
<evidence type="ECO:0000256" key="10">
    <source>
        <dbReference type="RuleBase" id="RU000594"/>
    </source>
</evidence>
<accession>A0A9X2ACI6</accession>
<keyword evidence="3 9" id="KW-0645">Protease</keyword>
<evidence type="ECO:0000313" key="13">
    <source>
        <dbReference type="EMBL" id="MCI0184193.1"/>
    </source>
</evidence>
<evidence type="ECO:0000256" key="12">
    <source>
        <dbReference type="SAM" id="MobiDB-lite"/>
    </source>
</evidence>
<feature type="active site" evidence="9">
    <location>
        <position position="126"/>
    </location>
</feature>